<feature type="non-terminal residue" evidence="2">
    <location>
        <position position="175"/>
    </location>
</feature>
<protein>
    <submittedName>
        <fullName evidence="2">Uncharacterized protein</fullName>
    </submittedName>
</protein>
<dbReference type="PANTHER" id="PTHR12752:SF4">
    <property type="entry name" value="PLECKSTRIN HOMOLOGY DOMAIN-CONTAINING FAMILY A MEMBER 7"/>
    <property type="match status" value="1"/>
</dbReference>
<dbReference type="Proteomes" id="UP001529510">
    <property type="component" value="Unassembled WGS sequence"/>
</dbReference>
<reference evidence="2 3" key="1">
    <citation type="submission" date="2024-05" db="EMBL/GenBank/DDBJ databases">
        <title>Genome sequencing and assembly of Indian major carp, Cirrhinus mrigala (Hamilton, 1822).</title>
        <authorList>
            <person name="Mohindra V."/>
            <person name="Chowdhury L.M."/>
            <person name="Lal K."/>
            <person name="Jena J.K."/>
        </authorList>
    </citation>
    <scope>NUCLEOTIDE SEQUENCE [LARGE SCALE GENOMIC DNA]</scope>
    <source>
        <strain evidence="2">CM1030</strain>
        <tissue evidence="2">Blood</tissue>
    </source>
</reference>
<feature type="region of interest" description="Disordered" evidence="1">
    <location>
        <begin position="26"/>
        <end position="68"/>
    </location>
</feature>
<dbReference type="EMBL" id="JAMKFB020000018">
    <property type="protein sequence ID" value="KAL0168202.1"/>
    <property type="molecule type" value="Genomic_DNA"/>
</dbReference>
<feature type="compositionally biased region" description="Polar residues" evidence="1">
    <location>
        <begin position="33"/>
        <end position="45"/>
    </location>
</feature>
<evidence type="ECO:0000256" key="1">
    <source>
        <dbReference type="SAM" id="MobiDB-lite"/>
    </source>
</evidence>
<feature type="region of interest" description="Disordered" evidence="1">
    <location>
        <begin position="119"/>
        <end position="175"/>
    </location>
</feature>
<keyword evidence="3" id="KW-1185">Reference proteome</keyword>
<dbReference type="PANTHER" id="PTHR12752">
    <property type="entry name" value="PHOSPHOINOSITOL 3-PHOSPHATE-BINDING PROTEIN"/>
    <property type="match status" value="1"/>
</dbReference>
<comment type="caution">
    <text evidence="2">The sequence shown here is derived from an EMBL/GenBank/DDBJ whole genome shotgun (WGS) entry which is preliminary data.</text>
</comment>
<name>A0ABD0P2G3_CIRMR</name>
<dbReference type="AlphaFoldDB" id="A0ABD0P2G3"/>
<proteinExistence type="predicted"/>
<sequence>MDGTIPRRTPPIHPKYGAIDQKYQSLPKAARQSPPTAHRQLSSEYKYSHDRLNHFQMTHGHTQRPAPHKNTVWQLYEWQQRQQYRHGSPTAPVYTPAPDYSTAISSTRVNSDIARSISVPPNLADIPPPGPPGPRLLSPRRPHTPAGRVTVKPLEDRPTVEVPPSNSPHHAHSYK</sequence>
<accession>A0ABD0P2G3</accession>
<gene>
    <name evidence="2" type="ORF">M9458_036424</name>
</gene>
<evidence type="ECO:0000313" key="2">
    <source>
        <dbReference type="EMBL" id="KAL0168202.1"/>
    </source>
</evidence>
<organism evidence="2 3">
    <name type="scientific">Cirrhinus mrigala</name>
    <name type="common">Mrigala</name>
    <dbReference type="NCBI Taxonomy" id="683832"/>
    <lineage>
        <taxon>Eukaryota</taxon>
        <taxon>Metazoa</taxon>
        <taxon>Chordata</taxon>
        <taxon>Craniata</taxon>
        <taxon>Vertebrata</taxon>
        <taxon>Euteleostomi</taxon>
        <taxon>Actinopterygii</taxon>
        <taxon>Neopterygii</taxon>
        <taxon>Teleostei</taxon>
        <taxon>Ostariophysi</taxon>
        <taxon>Cypriniformes</taxon>
        <taxon>Cyprinidae</taxon>
        <taxon>Labeoninae</taxon>
        <taxon>Labeonini</taxon>
        <taxon>Cirrhinus</taxon>
    </lineage>
</organism>
<evidence type="ECO:0000313" key="3">
    <source>
        <dbReference type="Proteomes" id="UP001529510"/>
    </source>
</evidence>